<sequence>MLAAMWRVVLMLAPLVTLSPASGPGERWVWGHERSGRQIDPTFPQTGGSSLLQTSSASSLSPLRRPARTEGSFSVPSTRVLDGSLSLSQPQASLSQSIQASSLSQSQAPLVIRPLPIDISTLPLETSDSSDTLEITHGRLFEPTLQHQFPQHLGSADLQENPSAQFSVLDFSRPHVNPSFSSSSLNRAPHTPQAGHLEALVSTPDISQLPLQSTTSSFDSPSLPSFASPFSLSSSSSFASPLLSSSSPSSFASPSLSSSSSSSSSSSFPSPSFLSVSFPSSSPASTSSYSFVSPGNAIPVGSDVLFPQKIDTSDMIRPGPQPVPLPLPQPLPTTPPPSSTPLPVQVFLPRLDNSNFLNGDGDQERQLFKTLEALQKEYLTLNSRQLDEAFQILSNQLAAGINDIPDGVADSLVFPVISKEPTISVRNPSLAEENTQFKPTFEASNTSPVFTFPLYQQDFPQHLQLSPLGPLLHRRTQQPVGVRIGRSESNTRKERRSPSYMWVWPDN</sequence>
<accession>A0AAE1FDL1</accession>
<dbReference type="EMBL" id="JAWQEG010002615">
    <property type="protein sequence ID" value="KAK3870738.1"/>
    <property type="molecule type" value="Genomic_DNA"/>
</dbReference>
<evidence type="ECO:0000313" key="4">
    <source>
        <dbReference type="Proteomes" id="UP001286313"/>
    </source>
</evidence>
<gene>
    <name evidence="3" type="ORF">Pcinc_024058</name>
</gene>
<evidence type="ECO:0000256" key="2">
    <source>
        <dbReference type="SAM" id="SignalP"/>
    </source>
</evidence>
<keyword evidence="2" id="KW-0732">Signal</keyword>
<feature type="region of interest" description="Disordered" evidence="1">
    <location>
        <begin position="312"/>
        <end position="339"/>
    </location>
</feature>
<protein>
    <submittedName>
        <fullName evidence="3">Uncharacterized protein</fullName>
    </submittedName>
</protein>
<feature type="region of interest" description="Disordered" evidence="1">
    <location>
        <begin position="36"/>
        <end position="76"/>
    </location>
</feature>
<dbReference type="AlphaFoldDB" id="A0AAE1FDL1"/>
<reference evidence="3" key="1">
    <citation type="submission" date="2023-10" db="EMBL/GenBank/DDBJ databases">
        <title>Genome assemblies of two species of porcelain crab, Petrolisthes cinctipes and Petrolisthes manimaculis (Anomura: Porcellanidae).</title>
        <authorList>
            <person name="Angst P."/>
        </authorList>
    </citation>
    <scope>NUCLEOTIDE SEQUENCE</scope>
    <source>
        <strain evidence="3">PB745_01</strain>
        <tissue evidence="3">Gill</tissue>
    </source>
</reference>
<feature type="region of interest" description="Disordered" evidence="1">
    <location>
        <begin position="476"/>
        <end position="499"/>
    </location>
</feature>
<proteinExistence type="predicted"/>
<feature type="compositionally biased region" description="Pro residues" evidence="1">
    <location>
        <begin position="319"/>
        <end position="339"/>
    </location>
</feature>
<name>A0AAE1FDL1_PETCI</name>
<evidence type="ECO:0000313" key="3">
    <source>
        <dbReference type="EMBL" id="KAK3870738.1"/>
    </source>
</evidence>
<feature type="chain" id="PRO_5042031517" evidence="2">
    <location>
        <begin position="22"/>
        <end position="507"/>
    </location>
</feature>
<organism evidence="3 4">
    <name type="scientific">Petrolisthes cinctipes</name>
    <name type="common">Flat porcelain crab</name>
    <dbReference type="NCBI Taxonomy" id="88211"/>
    <lineage>
        <taxon>Eukaryota</taxon>
        <taxon>Metazoa</taxon>
        <taxon>Ecdysozoa</taxon>
        <taxon>Arthropoda</taxon>
        <taxon>Crustacea</taxon>
        <taxon>Multicrustacea</taxon>
        <taxon>Malacostraca</taxon>
        <taxon>Eumalacostraca</taxon>
        <taxon>Eucarida</taxon>
        <taxon>Decapoda</taxon>
        <taxon>Pleocyemata</taxon>
        <taxon>Anomura</taxon>
        <taxon>Galatheoidea</taxon>
        <taxon>Porcellanidae</taxon>
        <taxon>Petrolisthes</taxon>
    </lineage>
</organism>
<feature type="compositionally biased region" description="Low complexity" evidence="1">
    <location>
        <begin position="45"/>
        <end position="64"/>
    </location>
</feature>
<comment type="caution">
    <text evidence="3">The sequence shown here is derived from an EMBL/GenBank/DDBJ whole genome shotgun (WGS) entry which is preliminary data.</text>
</comment>
<feature type="signal peptide" evidence="2">
    <location>
        <begin position="1"/>
        <end position="21"/>
    </location>
</feature>
<dbReference type="Proteomes" id="UP001286313">
    <property type="component" value="Unassembled WGS sequence"/>
</dbReference>
<keyword evidence="4" id="KW-1185">Reference proteome</keyword>
<evidence type="ECO:0000256" key="1">
    <source>
        <dbReference type="SAM" id="MobiDB-lite"/>
    </source>
</evidence>